<dbReference type="EMBL" id="RJUL01000001">
    <property type="protein sequence ID" value="ROQ30836.1"/>
    <property type="molecule type" value="Genomic_DNA"/>
</dbReference>
<protein>
    <recommendedName>
        <fullName evidence="3">MSHA biogenesis protein MshF</fullName>
    </recommendedName>
</protein>
<evidence type="ECO:0000313" key="2">
    <source>
        <dbReference type="Proteomes" id="UP000268033"/>
    </source>
</evidence>
<keyword evidence="2" id="KW-1185">Reference proteome</keyword>
<dbReference type="Proteomes" id="UP000268033">
    <property type="component" value="Unassembled WGS sequence"/>
</dbReference>
<dbReference type="STRING" id="584787.GCA_001247655_03571"/>
<evidence type="ECO:0008006" key="3">
    <source>
        <dbReference type="Google" id="ProtNLM"/>
    </source>
</evidence>
<comment type="caution">
    <text evidence="1">The sequence shown here is derived from an EMBL/GenBank/DDBJ whole genome shotgun (WGS) entry which is preliminary data.</text>
</comment>
<name>A0A3N1Q1W5_9GAMM</name>
<gene>
    <name evidence="1" type="ORF">EDC28_101529</name>
</gene>
<sequence>MVTAVIYQRRLRLLAVLVVVLLLVATLLSLSPDDKALAGPWMGQAQQSFIKELDQVRVLAMAQKGQAVTWQGHSIAINEDGWPAPPCDGLWQDFGLPPSLGGDEVQISWQGDFCRFAVEEEGFDYWPHSGRVEAFKQGEGQ</sequence>
<evidence type="ECO:0000313" key="1">
    <source>
        <dbReference type="EMBL" id="ROQ30836.1"/>
    </source>
</evidence>
<accession>A0A3N1Q1W5</accession>
<organism evidence="1 2">
    <name type="scientific">Gallaecimonas pentaromativorans</name>
    <dbReference type="NCBI Taxonomy" id="584787"/>
    <lineage>
        <taxon>Bacteria</taxon>
        <taxon>Pseudomonadati</taxon>
        <taxon>Pseudomonadota</taxon>
        <taxon>Gammaproteobacteria</taxon>
        <taxon>Enterobacterales</taxon>
        <taxon>Gallaecimonadaceae</taxon>
        <taxon>Gallaecimonas</taxon>
    </lineage>
</organism>
<dbReference type="AlphaFoldDB" id="A0A3N1Q1W5"/>
<reference evidence="1 2" key="1">
    <citation type="submission" date="2018-11" db="EMBL/GenBank/DDBJ databases">
        <title>Genomic Encyclopedia of Type Strains, Phase IV (KMG-IV): sequencing the most valuable type-strain genomes for metagenomic binning, comparative biology and taxonomic classification.</title>
        <authorList>
            <person name="Goeker M."/>
        </authorList>
    </citation>
    <scope>NUCLEOTIDE SEQUENCE [LARGE SCALE GENOMIC DNA]</scope>
    <source>
        <strain evidence="1 2">DSM 21945</strain>
    </source>
</reference>
<proteinExistence type="predicted"/>